<gene>
    <name evidence="1" type="ORF">Tci_046690</name>
</gene>
<proteinExistence type="predicted"/>
<sequence>MCTRFTSLSKILPFITIGAEELLPLEGNVIILPSEVRSLNLFFVYDSSCLIMSIDGKAVLISQLLHSGFLFDDIRWCHAHGLYGNGNIWTCLVTVYFQTYERMFETFRCLFCGEDLS</sequence>
<accession>A0A6L2MPL8</accession>
<dbReference type="AlphaFoldDB" id="A0A6L2MPL8"/>
<reference evidence="1" key="1">
    <citation type="journal article" date="2019" name="Sci. Rep.">
        <title>Draft genome of Tanacetum cinerariifolium, the natural source of mosquito coil.</title>
        <authorList>
            <person name="Yamashiro T."/>
            <person name="Shiraishi A."/>
            <person name="Satake H."/>
            <person name="Nakayama K."/>
        </authorList>
    </citation>
    <scope>NUCLEOTIDE SEQUENCE</scope>
</reference>
<comment type="caution">
    <text evidence="1">The sequence shown here is derived from an EMBL/GenBank/DDBJ whole genome shotgun (WGS) entry which is preliminary data.</text>
</comment>
<organism evidence="1">
    <name type="scientific">Tanacetum cinerariifolium</name>
    <name type="common">Dalmatian daisy</name>
    <name type="synonym">Chrysanthemum cinerariifolium</name>
    <dbReference type="NCBI Taxonomy" id="118510"/>
    <lineage>
        <taxon>Eukaryota</taxon>
        <taxon>Viridiplantae</taxon>
        <taxon>Streptophyta</taxon>
        <taxon>Embryophyta</taxon>
        <taxon>Tracheophyta</taxon>
        <taxon>Spermatophyta</taxon>
        <taxon>Magnoliopsida</taxon>
        <taxon>eudicotyledons</taxon>
        <taxon>Gunneridae</taxon>
        <taxon>Pentapetalae</taxon>
        <taxon>asterids</taxon>
        <taxon>campanulids</taxon>
        <taxon>Asterales</taxon>
        <taxon>Asteraceae</taxon>
        <taxon>Asteroideae</taxon>
        <taxon>Anthemideae</taxon>
        <taxon>Anthemidinae</taxon>
        <taxon>Tanacetum</taxon>
    </lineage>
</organism>
<dbReference type="EMBL" id="BKCJ010006938">
    <property type="protein sequence ID" value="GEU74712.1"/>
    <property type="molecule type" value="Genomic_DNA"/>
</dbReference>
<evidence type="ECO:0000313" key="1">
    <source>
        <dbReference type="EMBL" id="GEU74712.1"/>
    </source>
</evidence>
<protein>
    <submittedName>
        <fullName evidence="1">Uncharacterized protein</fullName>
    </submittedName>
</protein>
<name>A0A6L2MPL8_TANCI</name>